<protein>
    <submittedName>
        <fullName evidence="2">DUF1653 domain-containing protein</fullName>
    </submittedName>
</protein>
<proteinExistence type="predicted"/>
<evidence type="ECO:0000313" key="3">
    <source>
        <dbReference type="Proteomes" id="UP001143362"/>
    </source>
</evidence>
<accession>A0ABT3TDG2</accession>
<evidence type="ECO:0000313" key="2">
    <source>
        <dbReference type="EMBL" id="MCX2979865.1"/>
    </source>
</evidence>
<reference evidence="2" key="1">
    <citation type="submission" date="2019-02" db="EMBL/GenBank/DDBJ databases">
        <authorList>
            <person name="Li S.-H."/>
        </authorList>
    </citation>
    <scope>NUCLEOTIDE SEQUENCE</scope>
    <source>
        <strain evidence="2">IMCC14734</strain>
    </source>
</reference>
<comment type="caution">
    <text evidence="2">The sequence shown here is derived from an EMBL/GenBank/DDBJ whole genome shotgun (WGS) entry which is preliminary data.</text>
</comment>
<dbReference type="RefSeq" id="WP_279243854.1">
    <property type="nucleotide sequence ID" value="NZ_SHNN01000001.1"/>
</dbReference>
<dbReference type="Pfam" id="PF07866">
    <property type="entry name" value="DUF1653"/>
    <property type="match status" value="1"/>
</dbReference>
<evidence type="ECO:0000259" key="1">
    <source>
        <dbReference type="Pfam" id="PF07866"/>
    </source>
</evidence>
<dbReference type="EMBL" id="SHNN01000001">
    <property type="protein sequence ID" value="MCX2979865.1"/>
    <property type="molecule type" value="Genomic_DNA"/>
</dbReference>
<dbReference type="Proteomes" id="UP001143362">
    <property type="component" value="Unassembled WGS sequence"/>
</dbReference>
<feature type="domain" description="DUF1653" evidence="1">
    <location>
        <begin position="6"/>
        <end position="66"/>
    </location>
</feature>
<gene>
    <name evidence="2" type="ORF">EYC98_03195</name>
</gene>
<organism evidence="2 3">
    <name type="scientific">Candidatus Litorirhabdus singularis</name>
    <dbReference type="NCBI Taxonomy" id="2518993"/>
    <lineage>
        <taxon>Bacteria</taxon>
        <taxon>Pseudomonadati</taxon>
        <taxon>Pseudomonadota</taxon>
        <taxon>Gammaproteobacteria</taxon>
        <taxon>Cellvibrionales</taxon>
        <taxon>Halieaceae</taxon>
        <taxon>Candidatus Litorirhabdus</taxon>
    </lineage>
</organism>
<dbReference type="InterPro" id="IPR023387">
    <property type="entry name" value="DUF1653-like_dom"/>
</dbReference>
<keyword evidence="3" id="KW-1185">Reference proteome</keyword>
<dbReference type="InterPro" id="IPR037135">
    <property type="entry name" value="DUF1653-like_dom_sf"/>
</dbReference>
<name>A0ABT3TDG2_9GAMM</name>
<dbReference type="Gene3D" id="2.30.30.320">
    <property type="entry name" value="DUF1653-like domain"/>
    <property type="match status" value="1"/>
</dbReference>
<sequence>MELKPGRYRHYKGPYYQVIDVARHSETEEELVVYRPLYGEGKLWVRPLAMFVEQVQHDGSLQPRFAWVDNGTEQIEGSE</sequence>